<dbReference type="PANTHER" id="PTHR21447">
    <property type="entry name" value="RING-TYPE DOMAIN-CONTAINING PROTEIN-RELATED"/>
    <property type="match status" value="1"/>
</dbReference>
<organism evidence="7 8">
    <name type="scientific">Caenorhabditis briggsae</name>
    <dbReference type="NCBI Taxonomy" id="6238"/>
    <lineage>
        <taxon>Eukaryota</taxon>
        <taxon>Metazoa</taxon>
        <taxon>Ecdysozoa</taxon>
        <taxon>Nematoda</taxon>
        <taxon>Chromadorea</taxon>
        <taxon>Rhabditida</taxon>
        <taxon>Rhabditina</taxon>
        <taxon>Rhabditomorpha</taxon>
        <taxon>Rhabditoidea</taxon>
        <taxon>Rhabditidae</taxon>
        <taxon>Peloderinae</taxon>
        <taxon>Caenorhabditis</taxon>
    </lineage>
</organism>
<dbReference type="Pfam" id="PF13639">
    <property type="entry name" value="zf-RING_2"/>
    <property type="match status" value="1"/>
</dbReference>
<dbReference type="FunFam" id="3.30.40.10:FF:000636">
    <property type="entry name" value="Protein CBG17014"/>
    <property type="match status" value="1"/>
</dbReference>
<evidence type="ECO:0000259" key="6">
    <source>
        <dbReference type="PROSITE" id="PS50089"/>
    </source>
</evidence>
<dbReference type="InterPro" id="IPR013083">
    <property type="entry name" value="Znf_RING/FYVE/PHD"/>
</dbReference>
<keyword evidence="1 3" id="KW-0863">Zinc-finger</keyword>
<dbReference type="EMBL" id="CP090895">
    <property type="protein sequence ID" value="ULT86935.1"/>
    <property type="molecule type" value="Genomic_DNA"/>
</dbReference>
<evidence type="ECO:0000256" key="1">
    <source>
        <dbReference type="ARBA" id="ARBA00022771"/>
    </source>
</evidence>
<keyword evidence="2" id="KW-0862">Zinc</keyword>
<dbReference type="PROSITE" id="PS50089">
    <property type="entry name" value="ZF_RING_2"/>
    <property type="match status" value="1"/>
</dbReference>
<dbReference type="Pfam" id="PF25100">
    <property type="entry name" value="DUF7809"/>
    <property type="match status" value="2"/>
</dbReference>
<dbReference type="GO" id="GO:0008270">
    <property type="term" value="F:zinc ion binding"/>
    <property type="evidence" value="ECO:0007669"/>
    <property type="project" value="UniProtKB-KW"/>
</dbReference>
<feature type="coiled-coil region" evidence="4">
    <location>
        <begin position="622"/>
        <end position="649"/>
    </location>
</feature>
<protein>
    <recommendedName>
        <fullName evidence="6">RING-type domain-containing protein</fullName>
    </recommendedName>
</protein>
<dbReference type="InterPro" id="IPR001841">
    <property type="entry name" value="Znf_RING"/>
</dbReference>
<feature type="domain" description="RING-type" evidence="6">
    <location>
        <begin position="873"/>
        <end position="915"/>
    </location>
</feature>
<gene>
    <name evidence="7" type="ORF">L3Y34_006582</name>
</gene>
<feature type="coiled-coil region" evidence="4">
    <location>
        <begin position="1545"/>
        <end position="1572"/>
    </location>
</feature>
<evidence type="ECO:0000256" key="3">
    <source>
        <dbReference type="PROSITE-ProRule" id="PRU00175"/>
    </source>
</evidence>
<reference evidence="7 8" key="1">
    <citation type="submission" date="2022-02" db="EMBL/GenBank/DDBJ databases">
        <title>Chromosome-level reference genomes for two strains of Caenorhabditis briggsae: an improved platform for comparative genomics.</title>
        <authorList>
            <person name="Stevens L."/>
            <person name="Andersen E.C."/>
        </authorList>
    </citation>
    <scope>NUCLEOTIDE SEQUENCE [LARGE SCALE GENOMIC DNA]</scope>
    <source>
        <strain evidence="7">QX1410_ONT</strain>
        <tissue evidence="7">Whole-organism</tissue>
    </source>
</reference>
<feature type="region of interest" description="Disordered" evidence="5">
    <location>
        <begin position="1471"/>
        <end position="1533"/>
    </location>
</feature>
<keyword evidence="4" id="KW-0175">Coiled coil</keyword>
<dbReference type="Proteomes" id="UP000827892">
    <property type="component" value="Chromosome V"/>
</dbReference>
<evidence type="ECO:0000256" key="5">
    <source>
        <dbReference type="SAM" id="MobiDB-lite"/>
    </source>
</evidence>
<proteinExistence type="predicted"/>
<dbReference type="PANTHER" id="PTHR21447:SF11">
    <property type="entry name" value="RING-TYPE DOMAIN-CONTAINING PROTEIN"/>
    <property type="match status" value="1"/>
</dbReference>
<feature type="region of interest" description="Disordered" evidence="5">
    <location>
        <begin position="536"/>
        <end position="610"/>
    </location>
</feature>
<dbReference type="SUPFAM" id="SSF57850">
    <property type="entry name" value="RING/U-box"/>
    <property type="match status" value="1"/>
</dbReference>
<evidence type="ECO:0000313" key="7">
    <source>
        <dbReference type="EMBL" id="ULT86935.1"/>
    </source>
</evidence>
<evidence type="ECO:0000313" key="8">
    <source>
        <dbReference type="Proteomes" id="UP000827892"/>
    </source>
</evidence>
<name>A0AAE8ZWU6_CAEBR</name>
<accession>A0AAE8ZWU6</accession>
<evidence type="ECO:0000256" key="4">
    <source>
        <dbReference type="SAM" id="Coils"/>
    </source>
</evidence>
<evidence type="ECO:0000256" key="2">
    <source>
        <dbReference type="ARBA" id="ARBA00022833"/>
    </source>
</evidence>
<dbReference type="Gene3D" id="3.30.40.10">
    <property type="entry name" value="Zinc/RING finger domain, C3HC4 (zinc finger)"/>
    <property type="match status" value="1"/>
</dbReference>
<sequence>MLVSSKDIVFSSENVKKLVERCIPKELIPADWKCDKADARSNLESLLECSRGQLGMFQNVTALFQALVNFLTAPGCANLLQFDGIYMTVPLIHNSIKGVEYIYKKDVLELISLAVPCPFEGWQAELVRLAVKSRLKCFEAEWRSRFNSNCEMIKVDLKILHVFAANLFECANALFKNTELCMPNLPDFSNVESTDGSYEMLKSFDEKYPIAKNKQFYTQMFSWVVTVGKLFKKVLEESFMSADDSKATVRLFKIGKDSFVMAHELLQSMKNKNMDVSEFEEEVLQMSNLATFNFREVAQKVKIGDMRNIEFIRLNSKVSTTAIPIPAPDGTYCVPATDALYDLISDMIVAKKVLQRIDRDTFEHIQQFFKSMEHIFPVNGGDFFISLDDVEVIKAKWEKTYEDHLKSSAPVKHIRKVRKGGFTEDDLDKELDYLNLYNSFPEMKREVEWAYKIVTKDRTSALKLEDMHSAVFQCQLTILLMKLPNLFKFLHSQKMCMKWAPYLGCVLCETSTRPTLKKLLNKPSTTKEEIKELMEMTTVSAVPQPPKEDDVIVEEKDQDVSSDVLPKKKRSRKTKKSEEPHRSTSESSSSPESEMPESSKESQSCPKCSRASHFADVANEKLRVSKVECKHLKKELANAELEVEVQKQKGMDKDERIRYLEELLKSKNDIIERQNMDLLVKQDTIMNLEMEVESNYNINQENSIIIKNRGKSLAEKDNRIRYLEAQQASKVRIMEPIRSDEETEKVRDVLFKLLEIQGTLRSGNPVGKCRELAQRICMKAHNKEIEDTTRIEAIKFCEKAKIYIQAVNTQLEMIRGSRLVNSEEIPELPEFPALSKGFLKTYKDIFKSEAPKICQSLLKAPAVKPGELADTDCLICIEEMESEEGTIKCECCKRRYHTECAQEWFKTKRTCPACSSALLDDSEFPTLGQRCKDMVFSSENVKKLVKRCVPNELIPVDWKCDQSDIRSNLESLLECSRGQLGMFESVTALFQALANFLTVPGCATMLQFDGIYATLPLIHTSIKGVDYIYKMDVLELISLAVPCPFEGWQAELVRLAVKSRLKCFEADWKSRIDSHCEMIKVDLAKLKTFAVNLHECAKALFKNTKLCMPNLPDFSNVESTDGSYEMLKSFDEKYPIAKNKQFYTQMFSWVVTVGKLFKKVLEESFMSADDSKATVRLFKIGKDSFVMAHELLQSMKNKNMDVSEFEEEVLKMTNVATFNFREVAQKVKIGDMKNIEFIRINTRESNITPIPIPAPDGTYCVPATDALYDLISDITMFKKVFQRINRSQFEHIKNFFESVEHIFHHNGGDYFISMEDVEWVKAKWEKTYEENLKSSVAVKHIRKVRKGGFTEDDLDKELEYLNLYNCLPEMKREVKWAYKLVTKERNSTLKLEDMHSAVFQCQMTILLENLPNVYQFLHSQKMCMKWVPYVACVFCEKPRLKTLLNKSSRTEEEEQEFMELTDVSVVAPPEKTNVIEEDKEQEVSSAVPKKKRSRKAEKSEEASSPNPLDSPSTPEPEMPEASKESQSCPKCSRASHFADVANEKLRVSKVECKHLKKELANAELEVEVQKQKGMDKDERIRILEELLKSKDDLIERQNMDLLAKQDTIMNLEMEVESNYNTIQEYSTTIKNLGKSLAEKDSE</sequence>
<feature type="compositionally biased region" description="Basic and acidic residues" evidence="5">
    <location>
        <begin position="546"/>
        <end position="559"/>
    </location>
</feature>
<dbReference type="InterPro" id="IPR056711">
    <property type="entry name" value="DUF7809"/>
</dbReference>
<keyword evidence="1 3" id="KW-0479">Metal-binding</keyword>